<evidence type="ECO:0000313" key="6">
    <source>
        <dbReference type="Proteomes" id="UP000060487"/>
    </source>
</evidence>
<feature type="transmembrane region" description="Helical" evidence="4">
    <location>
        <begin position="7"/>
        <end position="27"/>
    </location>
</feature>
<dbReference type="EMBL" id="LNQR01000104">
    <property type="protein sequence ID" value="KWT79579.1"/>
    <property type="molecule type" value="Genomic_DNA"/>
</dbReference>
<feature type="transmembrane region" description="Helical" evidence="4">
    <location>
        <begin position="153"/>
        <end position="171"/>
    </location>
</feature>
<evidence type="ECO:0008006" key="7">
    <source>
        <dbReference type="Google" id="ProtNLM"/>
    </source>
</evidence>
<keyword evidence="4" id="KW-1133">Transmembrane helix</keyword>
<feature type="transmembrane region" description="Helical" evidence="4">
    <location>
        <begin position="224"/>
        <end position="244"/>
    </location>
</feature>
<keyword evidence="2 3" id="KW-0802">TPR repeat</keyword>
<dbReference type="PANTHER" id="PTHR44227:SF3">
    <property type="entry name" value="PROTEIN O-MANNOSYL-TRANSFERASE TMTC4"/>
    <property type="match status" value="1"/>
</dbReference>
<feature type="transmembrane region" description="Helical" evidence="4">
    <location>
        <begin position="325"/>
        <end position="344"/>
    </location>
</feature>
<reference evidence="5 6" key="1">
    <citation type="submission" date="2015-11" db="EMBL/GenBank/DDBJ databases">
        <authorList>
            <person name="Lin W."/>
        </authorList>
    </citation>
    <scope>NUCLEOTIDE SEQUENCE [LARGE SCALE GENOMIC DNA]</scope>
    <source>
        <strain evidence="5 6">HCH-1</strain>
    </source>
</reference>
<feature type="transmembrane region" description="Helical" evidence="4">
    <location>
        <begin position="356"/>
        <end position="377"/>
    </location>
</feature>
<evidence type="ECO:0000313" key="5">
    <source>
        <dbReference type="EMBL" id="KWT79579.1"/>
    </source>
</evidence>
<keyword evidence="4" id="KW-0812">Transmembrane</keyword>
<organism evidence="5 6">
    <name type="scientific">Candidatus Magnetominusculus xianensis</name>
    <dbReference type="NCBI Taxonomy" id="1748249"/>
    <lineage>
        <taxon>Bacteria</taxon>
        <taxon>Pseudomonadati</taxon>
        <taxon>Nitrospirota</taxon>
        <taxon>Nitrospiria</taxon>
        <taxon>Nitrospirales</taxon>
        <taxon>Nitrospiraceae</taxon>
        <taxon>Candidatus Magnetominusculus</taxon>
    </lineage>
</organism>
<feature type="repeat" description="TPR" evidence="3">
    <location>
        <begin position="493"/>
        <end position="526"/>
    </location>
</feature>
<dbReference type="RefSeq" id="WP_085053354.1">
    <property type="nucleotide sequence ID" value="NZ_LNQR01000104.1"/>
</dbReference>
<dbReference type="PROSITE" id="PS50005">
    <property type="entry name" value="TPR"/>
    <property type="match status" value="4"/>
</dbReference>
<dbReference type="PANTHER" id="PTHR44227">
    <property type="match status" value="1"/>
</dbReference>
<keyword evidence="4" id="KW-0472">Membrane</keyword>
<dbReference type="Pfam" id="PF13432">
    <property type="entry name" value="TPR_16"/>
    <property type="match status" value="1"/>
</dbReference>
<evidence type="ECO:0000256" key="2">
    <source>
        <dbReference type="ARBA" id="ARBA00022803"/>
    </source>
</evidence>
<dbReference type="Gene3D" id="1.25.40.10">
    <property type="entry name" value="Tetratricopeptide repeat domain"/>
    <property type="match status" value="2"/>
</dbReference>
<proteinExistence type="predicted"/>
<gene>
    <name evidence="5" type="ORF">ASN18_2733</name>
</gene>
<dbReference type="Proteomes" id="UP000060487">
    <property type="component" value="Unassembled WGS sequence"/>
</dbReference>
<evidence type="ECO:0000256" key="3">
    <source>
        <dbReference type="PROSITE-ProRule" id="PRU00339"/>
    </source>
</evidence>
<feature type="transmembrane region" description="Helical" evidence="4">
    <location>
        <begin position="88"/>
        <end position="109"/>
    </location>
</feature>
<evidence type="ECO:0000256" key="4">
    <source>
        <dbReference type="SAM" id="Phobius"/>
    </source>
</evidence>
<dbReference type="InterPro" id="IPR019734">
    <property type="entry name" value="TPR_rpt"/>
</dbReference>
<protein>
    <recommendedName>
        <fullName evidence="7">Tetratricopeptide repeat protein</fullName>
    </recommendedName>
</protein>
<sequence length="609" mass="69096">MLSNVRRLSALPIVHLFIIAAVCIIAYSNSFKAPFMFDDYTNIIEKSVVRDIGQYKDNFLLVTPSTNRRFIAILTFALNYKLHGMNVMGYHIFNLVVHVFSALLVYQLVRLIFRTPAGSNPALGHGVMALFTALLFAVHPVQTSAVTYIVQRYTSLATLFCLVSLTAYAGSRLTPSSALRYTLYAVSIFSVILAMRTKEIAFTLPVIAVMFEFMFFEGKIKRRILYLIPLILTMSIIPISILAANSPAAPSAINTAPDVINTVVNNSLTSGIASSSAAVTDIPRTEYLFTQFRVIVTYLRLLFIPVGLNLDYDYPVLRSFFNPEVVLSFLVLALLFASAVYMLYRFNQAGAPYRFLSRLYSFGILWFFIALSVESSVMPIKDVINEYRLYYPSAGFFIAVMSATAWTVEKRGRQAKIYVFSVLPVIVILFSVMTLLRNDVWADRLRLWEDTVRKSPGKARPHYNLGYDYYRYKRFRDAEREYLIATTLKPDYADAYNNLGDIYASQGRMNEALNAFKKAVQYSPGFAVAYNNLGTIYDERGQYEEAVMHYQTATKLKPDYINSRLNLGNLLTKIKKYQEAASEFQQVLNYQPFNDEAIAGLKKLQDAHK</sequence>
<dbReference type="PROSITE" id="PS50293">
    <property type="entry name" value="TPR_REGION"/>
    <property type="match status" value="2"/>
</dbReference>
<feature type="transmembrane region" description="Helical" evidence="4">
    <location>
        <begin position="417"/>
        <end position="436"/>
    </location>
</feature>
<dbReference type="SUPFAM" id="SSF48452">
    <property type="entry name" value="TPR-like"/>
    <property type="match status" value="1"/>
</dbReference>
<name>A0ABR5SGK8_9BACT</name>
<accession>A0ABR5SGK8</accession>
<feature type="transmembrane region" description="Helical" evidence="4">
    <location>
        <begin position="121"/>
        <end position="141"/>
    </location>
</feature>
<feature type="repeat" description="TPR" evidence="3">
    <location>
        <begin position="561"/>
        <end position="594"/>
    </location>
</feature>
<keyword evidence="6" id="KW-1185">Reference proteome</keyword>
<feature type="transmembrane region" description="Helical" evidence="4">
    <location>
        <begin position="200"/>
        <end position="217"/>
    </location>
</feature>
<feature type="transmembrane region" description="Helical" evidence="4">
    <location>
        <begin position="178"/>
        <end position="194"/>
    </location>
</feature>
<feature type="repeat" description="TPR" evidence="3">
    <location>
        <begin position="527"/>
        <end position="560"/>
    </location>
</feature>
<evidence type="ECO:0000256" key="1">
    <source>
        <dbReference type="ARBA" id="ARBA00022737"/>
    </source>
</evidence>
<dbReference type="SMART" id="SM00028">
    <property type="entry name" value="TPR"/>
    <property type="match status" value="4"/>
</dbReference>
<feature type="repeat" description="TPR" evidence="3">
    <location>
        <begin position="459"/>
        <end position="492"/>
    </location>
</feature>
<comment type="caution">
    <text evidence="5">The sequence shown here is derived from an EMBL/GenBank/DDBJ whole genome shotgun (WGS) entry which is preliminary data.</text>
</comment>
<keyword evidence="1" id="KW-0677">Repeat</keyword>
<dbReference type="InterPro" id="IPR011990">
    <property type="entry name" value="TPR-like_helical_dom_sf"/>
</dbReference>
<dbReference type="Pfam" id="PF13414">
    <property type="entry name" value="TPR_11"/>
    <property type="match status" value="1"/>
</dbReference>
<feature type="transmembrane region" description="Helical" evidence="4">
    <location>
        <begin position="389"/>
        <end position="408"/>
    </location>
</feature>
<dbReference type="InterPro" id="IPR052346">
    <property type="entry name" value="O-mannosyl-transferase_TMTC"/>
</dbReference>